<feature type="region of interest" description="Disordered" evidence="1">
    <location>
        <begin position="672"/>
        <end position="835"/>
    </location>
</feature>
<dbReference type="EMBL" id="JAFIMR010000080">
    <property type="protein sequence ID" value="KAI1849008.1"/>
    <property type="molecule type" value="Genomic_DNA"/>
</dbReference>
<feature type="compositionally biased region" description="Basic and acidic residues" evidence="1">
    <location>
        <begin position="806"/>
        <end position="826"/>
    </location>
</feature>
<name>A0A9P9W835_9PEZI</name>
<dbReference type="Pfam" id="PF12520">
    <property type="entry name" value="DUF3723"/>
    <property type="match status" value="1"/>
</dbReference>
<protein>
    <submittedName>
        <fullName evidence="2">Uncharacterized protein</fullName>
    </submittedName>
</protein>
<dbReference type="AlphaFoldDB" id="A0A9P9W835"/>
<evidence type="ECO:0000313" key="3">
    <source>
        <dbReference type="Proteomes" id="UP000829685"/>
    </source>
</evidence>
<sequence>MELVGIVRCPTTSLTPFGEGRQIDHKIVDRLARRYGKTKCDANDAKHHVRGIVTHNDLDAILSSLNLSLQGLQDTIEQTSFPLLPDHRIAHIDGRHRIAAAVVSGQIEWTVKLYLVRASWTSFPTTLAFETAGDAVLIQDEVESSSCESAYSDGEVYRLIRKYMAQDDTNRVDELRSRLTRCKEISLNGLLRRTELVSALDHLLQFPGMLGGLQLGNVHKHLALHADEHIKRYLEHIRAVWTRITDDDPFIKQSVDLESIQCLQLRAPYASAFDRRVIDQMFKKSIIFSGITNNDVRERLKERVLSLDVVIPSLEAFHENMKFMSIGVRILREHVLVSSRRMKRKNRPSLFESLAADWQNPVEAQVEVADGRFDKMLATPNVYVAYVQLFLAALRNFPRLSLMSPRQDLRGEVMSASVDQSQVQKLLKLASTLGFDNSNIRAAIENPTDHSNKLDFEPGQGQFADWRCGRPFTKTYIALKSQAFVGKLELPRVRTDVPDPAFIFRDMISAFFVAYQIEGLQTQCPQQPVVPEALDTIMEEDAFVEVLKPKAKQPALRVQKHKTRKSTVGIPRDVRRHGMVPLSTHGTRRKLNSRTGTPQIQRALQSAESAATSDHDSTFIGSATFNFDLGTEMPLFVNQAGYTMPDRDETRSLLGSADNFLPDIREEQFTDMERSSAVEQPTSEGQDGAGTSAGNVEAHENHAELSGPTPSSQVMTQPDRDGRRDRLGVEETRADGATNSQSRPVPPIRGLKRQRSSGTEGRPQHLTVQERRARGPKRKVKQVLTLDGREEVIWEQGEGPQISWRRRSEARTPPRPPADGEGRGDGETGETGSIS</sequence>
<dbReference type="InterPro" id="IPR022198">
    <property type="entry name" value="DUF3723"/>
</dbReference>
<feature type="compositionally biased region" description="Basic and acidic residues" evidence="1">
    <location>
        <begin position="718"/>
        <end position="734"/>
    </location>
</feature>
<gene>
    <name evidence="2" type="ORF">JX265_013705</name>
</gene>
<accession>A0A9P9W835</accession>
<proteinExistence type="predicted"/>
<evidence type="ECO:0000256" key="1">
    <source>
        <dbReference type="SAM" id="MobiDB-lite"/>
    </source>
</evidence>
<comment type="caution">
    <text evidence="2">The sequence shown here is derived from an EMBL/GenBank/DDBJ whole genome shotgun (WGS) entry which is preliminary data.</text>
</comment>
<dbReference type="Proteomes" id="UP000829685">
    <property type="component" value="Unassembled WGS sequence"/>
</dbReference>
<keyword evidence="3" id="KW-1185">Reference proteome</keyword>
<reference evidence="2" key="1">
    <citation type="submission" date="2021-03" db="EMBL/GenBank/DDBJ databases">
        <title>Revisited historic fungal species revealed as producer of novel bioactive compounds through whole genome sequencing and comparative genomics.</title>
        <authorList>
            <person name="Vignolle G.A."/>
            <person name="Hochenegger N."/>
            <person name="Mach R.L."/>
            <person name="Mach-Aigner A.R."/>
            <person name="Javad Rahimi M."/>
            <person name="Salim K.A."/>
            <person name="Chan C.M."/>
            <person name="Lim L.B.L."/>
            <person name="Cai F."/>
            <person name="Druzhinina I.S."/>
            <person name="U'Ren J.M."/>
            <person name="Derntl C."/>
        </authorList>
    </citation>
    <scope>NUCLEOTIDE SEQUENCE</scope>
    <source>
        <strain evidence="2">TUCIM 5799</strain>
    </source>
</reference>
<organism evidence="2 3">
    <name type="scientific">Neoarthrinium moseri</name>
    <dbReference type="NCBI Taxonomy" id="1658444"/>
    <lineage>
        <taxon>Eukaryota</taxon>
        <taxon>Fungi</taxon>
        <taxon>Dikarya</taxon>
        <taxon>Ascomycota</taxon>
        <taxon>Pezizomycotina</taxon>
        <taxon>Sordariomycetes</taxon>
        <taxon>Xylariomycetidae</taxon>
        <taxon>Amphisphaeriales</taxon>
        <taxon>Apiosporaceae</taxon>
        <taxon>Neoarthrinium</taxon>
    </lineage>
</organism>
<evidence type="ECO:0000313" key="2">
    <source>
        <dbReference type="EMBL" id="KAI1849008.1"/>
    </source>
</evidence>